<dbReference type="AlphaFoldDB" id="A0A316BZT1"/>
<comment type="caution">
    <text evidence="1">The sequence shown here is derived from an EMBL/GenBank/DDBJ whole genome shotgun (WGS) entry which is preliminary data.</text>
</comment>
<proteinExistence type="predicted"/>
<protein>
    <submittedName>
        <fullName evidence="1">Uncharacterized protein</fullName>
    </submittedName>
</protein>
<accession>A0A316BZT1</accession>
<name>A0A316BZT1_PSESE</name>
<gene>
    <name evidence="1" type="ORF">C7441_112147</name>
</gene>
<dbReference type="Proteomes" id="UP000245396">
    <property type="component" value="Unassembled WGS sequence"/>
</dbReference>
<keyword evidence="2" id="KW-1185">Reference proteome</keyword>
<sequence>MRLKLHREVSVSAQLELPLWSARPRHDNDDDPFASSLGLPERRVLTRMEAQRVAELERRLTTRSLTLADCYARSGPSGTEGYEQ</sequence>
<dbReference type="EMBL" id="QGGG01000012">
    <property type="protein sequence ID" value="PWJ80605.1"/>
    <property type="molecule type" value="Genomic_DNA"/>
</dbReference>
<evidence type="ECO:0000313" key="1">
    <source>
        <dbReference type="EMBL" id="PWJ80605.1"/>
    </source>
</evidence>
<reference evidence="1 2" key="1">
    <citation type="submission" date="2018-05" db="EMBL/GenBank/DDBJ databases">
        <title>Genomic Encyclopedia of Type Strains, Phase IV (KMG-IV): sequencing the most valuable type-strain genomes for metagenomic binning, comparative biology and taxonomic classification.</title>
        <authorList>
            <person name="Goeker M."/>
        </authorList>
    </citation>
    <scope>NUCLEOTIDE SEQUENCE [LARGE SCALE GENOMIC DNA]</scope>
    <source>
        <strain evidence="1 2">DSM 6986</strain>
    </source>
</reference>
<organism evidence="1 2">
    <name type="scientific">Pseudaminobacter salicylatoxidans</name>
    <dbReference type="NCBI Taxonomy" id="93369"/>
    <lineage>
        <taxon>Bacteria</taxon>
        <taxon>Pseudomonadati</taxon>
        <taxon>Pseudomonadota</taxon>
        <taxon>Alphaproteobacteria</taxon>
        <taxon>Hyphomicrobiales</taxon>
        <taxon>Phyllobacteriaceae</taxon>
        <taxon>Pseudaminobacter</taxon>
    </lineage>
</organism>
<evidence type="ECO:0000313" key="2">
    <source>
        <dbReference type="Proteomes" id="UP000245396"/>
    </source>
</evidence>
<dbReference type="RefSeq" id="WP_109613878.1">
    <property type="nucleotide sequence ID" value="NZ_QGGG01000012.1"/>
</dbReference>